<accession>A0A0C2GAG6</accession>
<sequence length="110" mass="12641">MSMDSKTTVQYIAVLPPIVGIDTLSQLIRNLWASQGHVAPTQLAFLTFLDVMGRRWIVLRATEFERKCSYGDGKTADLSSSIRSKCVYFFYYIYHESDFAFVCYSNQVNF</sequence>
<evidence type="ECO:0000313" key="1">
    <source>
        <dbReference type="EMBL" id="KIH53896.1"/>
    </source>
</evidence>
<dbReference type="EMBL" id="KN740141">
    <property type="protein sequence ID" value="KIH53896.1"/>
    <property type="molecule type" value="Genomic_DNA"/>
</dbReference>
<proteinExistence type="predicted"/>
<reference evidence="1 2" key="1">
    <citation type="submission" date="2013-12" db="EMBL/GenBank/DDBJ databases">
        <title>Draft genome of the parsitic nematode Ancylostoma duodenale.</title>
        <authorList>
            <person name="Mitreva M."/>
        </authorList>
    </citation>
    <scope>NUCLEOTIDE SEQUENCE [LARGE SCALE GENOMIC DNA]</scope>
    <source>
        <strain evidence="1 2">Zhejiang</strain>
    </source>
</reference>
<dbReference type="AlphaFoldDB" id="A0A0C2GAG6"/>
<name>A0A0C2GAG6_9BILA</name>
<evidence type="ECO:0000313" key="2">
    <source>
        <dbReference type="Proteomes" id="UP000054047"/>
    </source>
</evidence>
<organism evidence="1 2">
    <name type="scientific">Ancylostoma duodenale</name>
    <dbReference type="NCBI Taxonomy" id="51022"/>
    <lineage>
        <taxon>Eukaryota</taxon>
        <taxon>Metazoa</taxon>
        <taxon>Ecdysozoa</taxon>
        <taxon>Nematoda</taxon>
        <taxon>Chromadorea</taxon>
        <taxon>Rhabditida</taxon>
        <taxon>Rhabditina</taxon>
        <taxon>Rhabditomorpha</taxon>
        <taxon>Strongyloidea</taxon>
        <taxon>Ancylostomatidae</taxon>
        <taxon>Ancylostomatinae</taxon>
        <taxon>Ancylostoma</taxon>
    </lineage>
</organism>
<dbReference type="Proteomes" id="UP000054047">
    <property type="component" value="Unassembled WGS sequence"/>
</dbReference>
<keyword evidence="2" id="KW-1185">Reference proteome</keyword>
<protein>
    <submittedName>
        <fullName evidence="1">Uncharacterized protein</fullName>
    </submittedName>
</protein>
<gene>
    <name evidence="1" type="ORF">ANCDUO_15960</name>
</gene>